<organism evidence="1 2">
    <name type="scientific">Streptomyces scopuliridis</name>
    <dbReference type="NCBI Taxonomy" id="452529"/>
    <lineage>
        <taxon>Bacteria</taxon>
        <taxon>Bacillati</taxon>
        <taxon>Actinomycetota</taxon>
        <taxon>Actinomycetes</taxon>
        <taxon>Kitasatosporales</taxon>
        <taxon>Streptomycetaceae</taxon>
        <taxon>Streptomyces</taxon>
    </lineage>
</organism>
<gene>
    <name evidence="1" type="ORF">OG835_06870</name>
</gene>
<evidence type="ECO:0000313" key="2">
    <source>
        <dbReference type="Proteomes" id="UP001348369"/>
    </source>
</evidence>
<proteinExistence type="predicted"/>
<protein>
    <submittedName>
        <fullName evidence="1">Uncharacterized protein</fullName>
    </submittedName>
</protein>
<keyword evidence="2" id="KW-1185">Reference proteome</keyword>
<accession>A0ACD4ZEL3</accession>
<sequence length="680" mass="74589">MTYQIPPPVPYFVGREREQALAATAVAERDGERDGERAGERERAGESRPLLFALSALGGTGKTELAFRLARTLRSRHPDGVLYVDLDDLRRGGVVEVTDALGDLLGSLGVEPEWLKPSFKARCKQYWTKTDGKSLVIVVDNARYAAEVVPLLPASGDSVVIATSHGPLYDLENGAAIDLALPPLDPSDAMELLRSIAGDARLAAEPEAADRLVRLCCGLPAALHVAGRWIRRHTRSPLPRLIDELTAELHGKGIPMVEVLWDAAYRGLGPEAALLYRMLPGIPGTSFTPEAATAILGRGRIAADRALEELETAGLLDTRDVSDTGDGRKRLPELLRAHARRRAGESTGEERAEWHLRIVRWLLRQAQRADRYAAGTRMTFADLVEPILGAPDVPFEDDEDVAANAAAWKERAFRWLETERHALYACVDLAYARGFDTEAAAFGEPLWTHYLDHPHYADGIEAFRTALAAAQRAGHIPLIVRMRCQLARPLWKQGEFAEAERELAQALSASRSLDESDRYRKLGASVVEFHGMLRSARGDWAAAAADFEASREVHRAIGNEYGAMLQTYRLGEAVAELGQLEWAAELLEEAHTEAGRLKRERLTARTGFALGGVLHRLGRGSAAHELYVAALDSARERGADHDEARILDALAVLAEEEGRTAEARGHREGARDIRLRNGLA</sequence>
<name>A0ACD4ZEL3_9ACTN</name>
<dbReference type="EMBL" id="CP109109">
    <property type="protein sequence ID" value="WSB96747.1"/>
    <property type="molecule type" value="Genomic_DNA"/>
</dbReference>
<evidence type="ECO:0000313" key="1">
    <source>
        <dbReference type="EMBL" id="WSB96747.1"/>
    </source>
</evidence>
<dbReference type="Proteomes" id="UP001348369">
    <property type="component" value="Chromosome"/>
</dbReference>
<reference evidence="1" key="1">
    <citation type="submission" date="2022-10" db="EMBL/GenBank/DDBJ databases">
        <title>The complete genomes of actinobacterial strains from the NBC collection.</title>
        <authorList>
            <person name="Joergensen T.S."/>
            <person name="Alvarez Arevalo M."/>
            <person name="Sterndorff E.B."/>
            <person name="Faurdal D."/>
            <person name="Vuksanovic O."/>
            <person name="Mourched A.-S."/>
            <person name="Charusanti P."/>
            <person name="Shaw S."/>
            <person name="Blin K."/>
            <person name="Weber T."/>
        </authorList>
    </citation>
    <scope>NUCLEOTIDE SEQUENCE</scope>
    <source>
        <strain evidence="1">NBC 01771</strain>
    </source>
</reference>